<dbReference type="AlphaFoldDB" id="A0A7S3E6F5"/>
<gene>
    <name evidence="1" type="ORF">RMAR00112_LOCUS2311</name>
</gene>
<organism evidence="1">
    <name type="scientific">Rhodosorus marinus</name>
    <dbReference type="NCBI Taxonomy" id="101924"/>
    <lineage>
        <taxon>Eukaryota</taxon>
        <taxon>Rhodophyta</taxon>
        <taxon>Stylonematophyceae</taxon>
        <taxon>Stylonematales</taxon>
        <taxon>Stylonemataceae</taxon>
        <taxon>Rhodosorus</taxon>
    </lineage>
</organism>
<evidence type="ECO:0000313" key="1">
    <source>
        <dbReference type="EMBL" id="CAE0034365.1"/>
    </source>
</evidence>
<reference evidence="1" key="1">
    <citation type="submission" date="2021-01" db="EMBL/GenBank/DDBJ databases">
        <authorList>
            <person name="Corre E."/>
            <person name="Pelletier E."/>
            <person name="Niang G."/>
            <person name="Scheremetjew M."/>
            <person name="Finn R."/>
            <person name="Kale V."/>
            <person name="Holt S."/>
            <person name="Cochrane G."/>
            <person name="Meng A."/>
            <person name="Brown T."/>
            <person name="Cohen L."/>
        </authorList>
    </citation>
    <scope>NUCLEOTIDE SEQUENCE</scope>
    <source>
        <strain evidence="1">CCMP 769</strain>
    </source>
</reference>
<dbReference type="EMBL" id="HBHW01003212">
    <property type="protein sequence ID" value="CAE0034365.1"/>
    <property type="molecule type" value="Transcribed_RNA"/>
</dbReference>
<sequence>MPTPTTPSEQARRVTIGMMETFQIKSVNVHAATGQQCQRELSRLLSFFKKPFPTSLLADDGQDYHQPRRLETSHKETLLKSKKAWPVILCQKPSFHFNYVGRLDTWGISRPTTDFPFDRFVVKVARKPVVSNALRQLAEGWLLTECPMIPGATNFGLETSPEDTLLSSKRRDPLTRPEAILPLQLANDA</sequence>
<proteinExistence type="predicted"/>
<accession>A0A7S3E6F5</accession>
<name>A0A7S3E6F5_9RHOD</name>
<protein>
    <submittedName>
        <fullName evidence="1">Uncharacterized protein</fullName>
    </submittedName>
</protein>